<protein>
    <submittedName>
        <fullName evidence="2">Uncharacterized protein</fullName>
    </submittedName>
</protein>
<reference evidence="2" key="1">
    <citation type="submission" date="2019-10" db="EMBL/GenBank/DDBJ databases">
        <authorList>
            <person name="Zhang R."/>
            <person name="Pan Y."/>
            <person name="Wang J."/>
            <person name="Ma R."/>
            <person name="Yu S."/>
        </authorList>
    </citation>
    <scope>NUCLEOTIDE SEQUENCE</scope>
    <source>
        <strain evidence="2">LA-IB0</strain>
        <tissue evidence="2">Leaf</tissue>
    </source>
</reference>
<gene>
    <name evidence="2" type="ORF">BUALT_Bualt05G0154200</name>
</gene>
<dbReference type="AlphaFoldDB" id="A0AAV6XVW7"/>
<dbReference type="Proteomes" id="UP000826271">
    <property type="component" value="Unassembled WGS sequence"/>
</dbReference>
<evidence type="ECO:0000313" key="3">
    <source>
        <dbReference type="Proteomes" id="UP000826271"/>
    </source>
</evidence>
<organism evidence="2 3">
    <name type="scientific">Buddleja alternifolia</name>
    <dbReference type="NCBI Taxonomy" id="168488"/>
    <lineage>
        <taxon>Eukaryota</taxon>
        <taxon>Viridiplantae</taxon>
        <taxon>Streptophyta</taxon>
        <taxon>Embryophyta</taxon>
        <taxon>Tracheophyta</taxon>
        <taxon>Spermatophyta</taxon>
        <taxon>Magnoliopsida</taxon>
        <taxon>eudicotyledons</taxon>
        <taxon>Gunneridae</taxon>
        <taxon>Pentapetalae</taxon>
        <taxon>asterids</taxon>
        <taxon>lamiids</taxon>
        <taxon>Lamiales</taxon>
        <taxon>Scrophulariaceae</taxon>
        <taxon>Buddlejeae</taxon>
        <taxon>Buddleja</taxon>
    </lineage>
</organism>
<comment type="caution">
    <text evidence="2">The sequence shown here is derived from an EMBL/GenBank/DDBJ whole genome shotgun (WGS) entry which is preliminary data.</text>
</comment>
<keyword evidence="3" id="KW-1185">Reference proteome</keyword>
<feature type="compositionally biased region" description="Polar residues" evidence="1">
    <location>
        <begin position="1"/>
        <end position="10"/>
    </location>
</feature>
<evidence type="ECO:0000256" key="1">
    <source>
        <dbReference type="SAM" id="MobiDB-lite"/>
    </source>
</evidence>
<dbReference type="EMBL" id="WHWC01000005">
    <property type="protein sequence ID" value="KAG8383145.1"/>
    <property type="molecule type" value="Genomic_DNA"/>
</dbReference>
<sequence>MATAENQWGGSTAVVKQSPAPKLSKRVSEKFERTKEAASAGVEKTKAVAYAGVEKTKTAARKKDFTKT</sequence>
<name>A0AAV6XVW7_9LAMI</name>
<accession>A0AAV6XVW7</accession>
<feature type="region of interest" description="Disordered" evidence="1">
    <location>
        <begin position="1"/>
        <end position="29"/>
    </location>
</feature>
<proteinExistence type="predicted"/>
<evidence type="ECO:0000313" key="2">
    <source>
        <dbReference type="EMBL" id="KAG8383145.1"/>
    </source>
</evidence>